<dbReference type="PANTHER" id="PTHR43591:SF24">
    <property type="entry name" value="2-METHOXY-6-POLYPRENYL-1,4-BENZOQUINOL METHYLASE, MITOCHONDRIAL"/>
    <property type="match status" value="1"/>
</dbReference>
<dbReference type="PROSITE" id="PS01183">
    <property type="entry name" value="UBIE_1"/>
    <property type="match status" value="1"/>
</dbReference>
<protein>
    <submittedName>
        <fullName evidence="4">2-methoxy-6-polyprenyl-1,4-benzoquinol methylase, mitochondrial</fullName>
    </submittedName>
</protein>
<keyword evidence="3" id="KW-0949">S-adenosyl-L-methionine</keyword>
<evidence type="ECO:0000313" key="4">
    <source>
        <dbReference type="EMBL" id="OMH83460.1"/>
    </source>
</evidence>
<dbReference type="AlphaFoldDB" id="A0A1R1PR58"/>
<gene>
    <name evidence="4" type="ORF">AX774_g3046</name>
</gene>
<dbReference type="GO" id="GO:0032259">
    <property type="term" value="P:methylation"/>
    <property type="evidence" value="ECO:0007669"/>
    <property type="project" value="UniProtKB-KW"/>
</dbReference>
<dbReference type="SUPFAM" id="SSF53335">
    <property type="entry name" value="S-adenosyl-L-methionine-dependent methyltransferases"/>
    <property type="match status" value="1"/>
</dbReference>
<dbReference type="Proteomes" id="UP000188320">
    <property type="component" value="Unassembled WGS sequence"/>
</dbReference>
<reference evidence="5" key="1">
    <citation type="submission" date="2017-01" db="EMBL/GenBank/DDBJ databases">
        <authorList>
            <person name="Wang Y."/>
            <person name="White M."/>
            <person name="Kvist S."/>
            <person name="Moncalvo J.-M."/>
        </authorList>
    </citation>
    <scope>NUCLEOTIDE SEQUENCE [LARGE SCALE GENOMIC DNA]</scope>
    <source>
        <strain evidence="5">COL-18-3</strain>
    </source>
</reference>
<dbReference type="PROSITE" id="PS01184">
    <property type="entry name" value="UBIE_2"/>
    <property type="match status" value="1"/>
</dbReference>
<sequence>MRASQSLIKRIAQSAVGSGFRGVGKFSTGSISYSKADQTGNAARDQAGPGISESTTHFGFTTVQENMKEKLVAKVFSGVASKYDLMNDAMSAGIHRLWKDYFIRKMAPQPGTKLIDVAGGTGDIAYRFLNYTSNICNDNTSTVHLVDINADMLGEGQKRFENTHWMKNNQIKFNVGNGEDLNFIEDNTYDAYTISFGIRNCTHVDRVVKEAYRVLKPGGVFMCLEFSKVNYPVLSE</sequence>
<keyword evidence="2" id="KW-0808">Transferase</keyword>
<dbReference type="Pfam" id="PF01209">
    <property type="entry name" value="Ubie_methyltran"/>
    <property type="match status" value="1"/>
</dbReference>
<dbReference type="NCBIfam" id="TIGR01934">
    <property type="entry name" value="MenG_MenH_UbiE"/>
    <property type="match status" value="1"/>
</dbReference>
<dbReference type="InterPro" id="IPR023576">
    <property type="entry name" value="UbiE/COQ5_MeTrFase_CS"/>
</dbReference>
<keyword evidence="5" id="KW-1185">Reference proteome</keyword>
<accession>A0A1R1PR58</accession>
<dbReference type="PANTHER" id="PTHR43591">
    <property type="entry name" value="METHYLTRANSFERASE"/>
    <property type="match status" value="1"/>
</dbReference>
<name>A0A1R1PR58_ZANCU</name>
<organism evidence="4 5">
    <name type="scientific">Zancudomyces culisetae</name>
    <name type="common">Gut fungus</name>
    <name type="synonym">Smittium culisetae</name>
    <dbReference type="NCBI Taxonomy" id="1213189"/>
    <lineage>
        <taxon>Eukaryota</taxon>
        <taxon>Fungi</taxon>
        <taxon>Fungi incertae sedis</taxon>
        <taxon>Zoopagomycota</taxon>
        <taxon>Kickxellomycotina</taxon>
        <taxon>Harpellomycetes</taxon>
        <taxon>Harpellales</taxon>
        <taxon>Legeriomycetaceae</taxon>
        <taxon>Zancudomyces</taxon>
    </lineage>
</organism>
<dbReference type="EMBL" id="LSSK01000405">
    <property type="protein sequence ID" value="OMH83460.1"/>
    <property type="molecule type" value="Genomic_DNA"/>
</dbReference>
<dbReference type="PROSITE" id="PS51608">
    <property type="entry name" value="SAM_MT_UBIE"/>
    <property type="match status" value="1"/>
</dbReference>
<evidence type="ECO:0000313" key="5">
    <source>
        <dbReference type="Proteomes" id="UP000188320"/>
    </source>
</evidence>
<evidence type="ECO:0000256" key="2">
    <source>
        <dbReference type="ARBA" id="ARBA00022679"/>
    </source>
</evidence>
<evidence type="ECO:0000256" key="1">
    <source>
        <dbReference type="ARBA" id="ARBA00022603"/>
    </source>
</evidence>
<evidence type="ECO:0000256" key="3">
    <source>
        <dbReference type="ARBA" id="ARBA00022691"/>
    </source>
</evidence>
<proteinExistence type="predicted"/>
<dbReference type="Gene3D" id="3.40.50.150">
    <property type="entry name" value="Vaccinia Virus protein VP39"/>
    <property type="match status" value="1"/>
</dbReference>
<dbReference type="GO" id="GO:0008425">
    <property type="term" value="F:2-methoxy-6-polyprenyl-1,4-benzoquinol methyltransferase activity"/>
    <property type="evidence" value="ECO:0007669"/>
    <property type="project" value="TreeGrafter"/>
</dbReference>
<keyword evidence="1 4" id="KW-0489">Methyltransferase</keyword>
<comment type="caution">
    <text evidence="4">The sequence shown here is derived from an EMBL/GenBank/DDBJ whole genome shotgun (WGS) entry which is preliminary data.</text>
</comment>
<dbReference type="OrthoDB" id="6329284at2759"/>
<dbReference type="InterPro" id="IPR004033">
    <property type="entry name" value="UbiE/COQ5_MeTrFase"/>
</dbReference>
<dbReference type="InterPro" id="IPR029063">
    <property type="entry name" value="SAM-dependent_MTases_sf"/>
</dbReference>
<dbReference type="CDD" id="cd02440">
    <property type="entry name" value="AdoMet_MTases"/>
    <property type="match status" value="1"/>
</dbReference>